<dbReference type="CDD" id="cd01992">
    <property type="entry name" value="TilS_N"/>
    <property type="match status" value="1"/>
</dbReference>
<dbReference type="SUPFAM" id="SSF82829">
    <property type="entry name" value="MesJ substrate recognition domain-like"/>
    <property type="match status" value="1"/>
</dbReference>
<proteinExistence type="inferred from homology"/>
<dbReference type="Proteomes" id="UP000053557">
    <property type="component" value="Unassembled WGS sequence"/>
</dbReference>
<accession>A0A101XRX3</accession>
<dbReference type="InterPro" id="IPR011063">
    <property type="entry name" value="TilS/TtcA_N"/>
</dbReference>
<evidence type="ECO:0000256" key="6">
    <source>
        <dbReference type="ARBA" id="ARBA00022840"/>
    </source>
</evidence>
<dbReference type="NCBIfam" id="TIGR02432">
    <property type="entry name" value="lysidine_TilS_N"/>
    <property type="match status" value="1"/>
</dbReference>
<evidence type="ECO:0000256" key="7">
    <source>
        <dbReference type="ARBA" id="ARBA00048539"/>
    </source>
</evidence>
<evidence type="ECO:0000256" key="3">
    <source>
        <dbReference type="ARBA" id="ARBA00022598"/>
    </source>
</evidence>
<dbReference type="GO" id="GO:0006400">
    <property type="term" value="P:tRNA modification"/>
    <property type="evidence" value="ECO:0007669"/>
    <property type="project" value="UniProtKB-UniRule"/>
</dbReference>
<comment type="catalytic activity">
    <reaction evidence="7 8">
        <text>cytidine(34) in tRNA(Ile2) + L-lysine + ATP = lysidine(34) in tRNA(Ile2) + AMP + diphosphate + H(+)</text>
        <dbReference type="Rhea" id="RHEA:43744"/>
        <dbReference type="Rhea" id="RHEA-COMP:10625"/>
        <dbReference type="Rhea" id="RHEA-COMP:10670"/>
        <dbReference type="ChEBI" id="CHEBI:15378"/>
        <dbReference type="ChEBI" id="CHEBI:30616"/>
        <dbReference type="ChEBI" id="CHEBI:32551"/>
        <dbReference type="ChEBI" id="CHEBI:33019"/>
        <dbReference type="ChEBI" id="CHEBI:82748"/>
        <dbReference type="ChEBI" id="CHEBI:83665"/>
        <dbReference type="ChEBI" id="CHEBI:456215"/>
        <dbReference type="EC" id="6.3.4.19"/>
    </reaction>
</comment>
<evidence type="ECO:0000259" key="9">
    <source>
        <dbReference type="SMART" id="SM00977"/>
    </source>
</evidence>
<evidence type="ECO:0000256" key="8">
    <source>
        <dbReference type="HAMAP-Rule" id="MF_01161"/>
    </source>
</evidence>
<dbReference type="AlphaFoldDB" id="A0A101XRX3"/>
<dbReference type="GO" id="GO:0032267">
    <property type="term" value="F:tRNA(Ile)-lysidine synthase activity"/>
    <property type="evidence" value="ECO:0007669"/>
    <property type="project" value="UniProtKB-EC"/>
</dbReference>
<dbReference type="PANTHER" id="PTHR43033">
    <property type="entry name" value="TRNA(ILE)-LYSIDINE SYNTHASE-RELATED"/>
    <property type="match status" value="1"/>
</dbReference>
<evidence type="ECO:0000313" key="11">
    <source>
        <dbReference type="Proteomes" id="UP000053557"/>
    </source>
</evidence>
<protein>
    <recommendedName>
        <fullName evidence="8">tRNA(Ile)-lysidine synthase</fullName>
        <ecNumber evidence="8">6.3.4.19</ecNumber>
    </recommendedName>
    <alternativeName>
        <fullName evidence="8">tRNA(Ile)-2-lysyl-cytidine synthase</fullName>
    </alternativeName>
    <alternativeName>
        <fullName evidence="8">tRNA(Ile)-lysidine synthetase</fullName>
    </alternativeName>
</protein>
<keyword evidence="3 8" id="KW-0436">Ligase</keyword>
<dbReference type="NCBIfam" id="TIGR02433">
    <property type="entry name" value="lysidine_TilS_C"/>
    <property type="match status" value="1"/>
</dbReference>
<dbReference type="GO" id="GO:0005737">
    <property type="term" value="C:cytoplasm"/>
    <property type="evidence" value="ECO:0007669"/>
    <property type="project" value="UniProtKB-SubCell"/>
</dbReference>
<comment type="function">
    <text evidence="8">Ligates lysine onto the cytidine present at position 34 of the AUA codon-specific tRNA(Ile) that contains the anticodon CAU, in an ATP-dependent manner. Cytidine is converted to lysidine, thus changing the amino acid specificity of the tRNA from methionine to isoleucine.</text>
</comment>
<dbReference type="InterPro" id="IPR012796">
    <property type="entry name" value="Lysidine-tRNA-synth_C"/>
</dbReference>
<keyword evidence="2 8" id="KW-0963">Cytoplasm</keyword>
<dbReference type="Pfam" id="PF11734">
    <property type="entry name" value="TilS_C"/>
    <property type="match status" value="1"/>
</dbReference>
<feature type="binding site" evidence="8">
    <location>
        <begin position="25"/>
        <end position="30"/>
    </location>
    <ligand>
        <name>ATP</name>
        <dbReference type="ChEBI" id="CHEBI:30616"/>
    </ligand>
</feature>
<dbReference type="HAMAP" id="MF_01161">
    <property type="entry name" value="tRNA_Ile_lys_synt"/>
    <property type="match status" value="1"/>
</dbReference>
<feature type="domain" description="Lysidine-tRNA(Ile) synthetase C-terminal" evidence="9">
    <location>
        <begin position="375"/>
        <end position="448"/>
    </location>
</feature>
<dbReference type="GO" id="GO:0005524">
    <property type="term" value="F:ATP binding"/>
    <property type="evidence" value="ECO:0007669"/>
    <property type="project" value="UniProtKB-UniRule"/>
</dbReference>
<dbReference type="SUPFAM" id="SSF52402">
    <property type="entry name" value="Adenine nucleotide alpha hydrolases-like"/>
    <property type="match status" value="1"/>
</dbReference>
<comment type="similarity">
    <text evidence="8">Belongs to the tRNA(Ile)-lysidine synthase family.</text>
</comment>
<evidence type="ECO:0000256" key="1">
    <source>
        <dbReference type="ARBA" id="ARBA00004496"/>
    </source>
</evidence>
<dbReference type="PANTHER" id="PTHR43033:SF1">
    <property type="entry name" value="TRNA(ILE)-LYSIDINE SYNTHASE-RELATED"/>
    <property type="match status" value="1"/>
</dbReference>
<dbReference type="SUPFAM" id="SSF56037">
    <property type="entry name" value="PheT/TilS domain"/>
    <property type="match status" value="1"/>
</dbReference>
<dbReference type="InterPro" id="IPR012795">
    <property type="entry name" value="tRNA_Ile_lys_synt_N"/>
</dbReference>
<name>A0A101XRX3_9BACL</name>
<keyword evidence="11" id="KW-1185">Reference proteome</keyword>
<evidence type="ECO:0000256" key="4">
    <source>
        <dbReference type="ARBA" id="ARBA00022694"/>
    </source>
</evidence>
<dbReference type="RefSeq" id="WP_067713739.1">
    <property type="nucleotide sequence ID" value="NZ_LPVJ01000018.1"/>
</dbReference>
<gene>
    <name evidence="8" type="primary">tilS</name>
    <name evidence="10" type="ORF">ATW55_00780</name>
</gene>
<dbReference type="Gene3D" id="1.20.59.20">
    <property type="match status" value="1"/>
</dbReference>
<dbReference type="SMART" id="SM00977">
    <property type="entry name" value="TilS_C"/>
    <property type="match status" value="1"/>
</dbReference>
<dbReference type="OrthoDB" id="9807403at2"/>
<evidence type="ECO:0000313" key="10">
    <source>
        <dbReference type="EMBL" id="KUO96415.1"/>
    </source>
</evidence>
<evidence type="ECO:0000256" key="5">
    <source>
        <dbReference type="ARBA" id="ARBA00022741"/>
    </source>
</evidence>
<keyword evidence="5 8" id="KW-0547">Nucleotide-binding</keyword>
<dbReference type="InterPro" id="IPR012094">
    <property type="entry name" value="tRNA_Ile_lys_synt"/>
</dbReference>
<comment type="domain">
    <text evidence="8">The N-terminal region contains the highly conserved SGGXDS motif, predicted to be a P-loop motif involved in ATP binding.</text>
</comment>
<dbReference type="EMBL" id="LPVJ01000018">
    <property type="protein sequence ID" value="KUO96415.1"/>
    <property type="molecule type" value="Genomic_DNA"/>
</dbReference>
<comment type="subcellular location">
    <subcellularLocation>
        <location evidence="1 8">Cytoplasm</location>
    </subcellularLocation>
</comment>
<dbReference type="Pfam" id="PF01171">
    <property type="entry name" value="ATP_bind_3"/>
    <property type="match status" value="1"/>
</dbReference>
<keyword evidence="4 8" id="KW-0819">tRNA processing</keyword>
<reference evidence="10 11" key="1">
    <citation type="submission" date="2015-12" db="EMBL/GenBank/DDBJ databases">
        <title>Draft genome sequence of Acidibacillus ferrooxidans ITV001, isolated from a chalcopyrite acid mine drainage site in Brazil.</title>
        <authorList>
            <person name="Dall'Agnol H."/>
            <person name="Nancucheo I."/>
            <person name="Johnson B."/>
            <person name="Oliveira R."/>
            <person name="Leite L."/>
            <person name="Pylro V."/>
            <person name="Nunes G.L."/>
            <person name="Tzotzos G."/>
            <person name="Fernandes G.R."/>
            <person name="Dutra J."/>
            <person name="Orellana S.C."/>
            <person name="Oliveira G."/>
        </authorList>
    </citation>
    <scope>NUCLEOTIDE SEQUENCE [LARGE SCALE GENOMIC DNA]</scope>
    <source>
        <strain evidence="11">ITV01</strain>
    </source>
</reference>
<dbReference type="EC" id="6.3.4.19" evidence="8"/>
<comment type="caution">
    <text evidence="10">The sequence shown here is derived from an EMBL/GenBank/DDBJ whole genome shotgun (WGS) entry which is preliminary data.</text>
</comment>
<sequence length="460" mass="52261">MDPVTEALAQFMLRYSDSRILFAVSGGRDSMVMIHAALACREFSGVEIHVGHVHHGLRGETADRDASFVKTWCENVGIPIHIRQVDAPERMAQTGEGAEEAARALRYDALLGMCKTYGLHVIATAHHAQDQLETILHHVFRGTGMRGMRGMKMVTARGAFLIARPLLHVRPTALTAYQCKASVPFVHDETNDLLDYRRNRIRHTILPLLRAEFGDHLDDTVGRMAEVVREEDDALQQMAQAIARQCVVSSREIVTIVKQTLLMHHVALQRRVVKLVLERLLPLQSWEYRDVERIRELATGGEAGRQELSSEWQVAATNRLVRLERRVDVSRCGFALQHLAHGDCLRFSWFHLTVSPEGNTLKNVWQMRFAALAELAFRPWQTGDRVRVSATRERLVSDLFNTYRVPAPLRRLYPVFVYRGRILWVPGLTDPIDDGLQKQGEMVYTISVHPIFLNNPADHV</sequence>
<keyword evidence="6 8" id="KW-0067">ATP-binding</keyword>
<evidence type="ECO:0000256" key="2">
    <source>
        <dbReference type="ARBA" id="ARBA00022490"/>
    </source>
</evidence>
<dbReference type="InterPro" id="IPR014729">
    <property type="entry name" value="Rossmann-like_a/b/a_fold"/>
</dbReference>
<organism evidence="10 11">
    <name type="scientific">Ferroacidibacillus organovorans</name>
    <dbReference type="NCBI Taxonomy" id="1765683"/>
    <lineage>
        <taxon>Bacteria</taxon>
        <taxon>Bacillati</taxon>
        <taxon>Bacillota</taxon>
        <taxon>Bacilli</taxon>
        <taxon>Bacillales</taxon>
        <taxon>Alicyclobacillaceae</taxon>
        <taxon>Ferroacidibacillus</taxon>
    </lineage>
</organism>
<dbReference type="Gene3D" id="3.40.50.620">
    <property type="entry name" value="HUPs"/>
    <property type="match status" value="1"/>
</dbReference>